<feature type="chain" id="PRO_5009310807" evidence="1">
    <location>
        <begin position="23"/>
        <end position="77"/>
    </location>
</feature>
<keyword evidence="1" id="KW-0732">Signal</keyword>
<evidence type="ECO:0000313" key="3">
    <source>
        <dbReference type="WBParaSite" id="Hba_08799"/>
    </source>
</evidence>
<dbReference type="PROSITE" id="PS51257">
    <property type="entry name" value="PROKAR_LIPOPROTEIN"/>
    <property type="match status" value="1"/>
</dbReference>
<organism evidence="2 3">
    <name type="scientific">Heterorhabditis bacteriophora</name>
    <name type="common">Entomopathogenic nematode worm</name>
    <dbReference type="NCBI Taxonomy" id="37862"/>
    <lineage>
        <taxon>Eukaryota</taxon>
        <taxon>Metazoa</taxon>
        <taxon>Ecdysozoa</taxon>
        <taxon>Nematoda</taxon>
        <taxon>Chromadorea</taxon>
        <taxon>Rhabditida</taxon>
        <taxon>Rhabditina</taxon>
        <taxon>Rhabditomorpha</taxon>
        <taxon>Strongyloidea</taxon>
        <taxon>Heterorhabditidae</taxon>
        <taxon>Heterorhabditis</taxon>
    </lineage>
</organism>
<evidence type="ECO:0000256" key="1">
    <source>
        <dbReference type="SAM" id="SignalP"/>
    </source>
</evidence>
<name>A0A1I7WUJ1_HETBA</name>
<sequence>MRIMQVFSIIFVLCTMFGCVLPFRGGHGRPLYGVIGDVHYGEGSIPLRGFDSVGPRGVPKGYGACIFHIYIYYYYLF</sequence>
<feature type="signal peptide" evidence="1">
    <location>
        <begin position="1"/>
        <end position="22"/>
    </location>
</feature>
<reference evidence="3" key="1">
    <citation type="submission" date="2016-11" db="UniProtKB">
        <authorList>
            <consortium name="WormBaseParasite"/>
        </authorList>
    </citation>
    <scope>IDENTIFICATION</scope>
</reference>
<proteinExistence type="predicted"/>
<dbReference type="WBParaSite" id="Hba_08799">
    <property type="protein sequence ID" value="Hba_08799"/>
    <property type="gene ID" value="Hba_08799"/>
</dbReference>
<keyword evidence="2" id="KW-1185">Reference proteome</keyword>
<dbReference type="Proteomes" id="UP000095283">
    <property type="component" value="Unplaced"/>
</dbReference>
<dbReference type="AlphaFoldDB" id="A0A1I7WUJ1"/>
<accession>A0A1I7WUJ1</accession>
<evidence type="ECO:0000313" key="2">
    <source>
        <dbReference type="Proteomes" id="UP000095283"/>
    </source>
</evidence>
<protein>
    <submittedName>
        <fullName evidence="3">Secreted protein</fullName>
    </submittedName>
</protein>